<dbReference type="SUPFAM" id="SSF46955">
    <property type="entry name" value="Putative DNA-binding domain"/>
    <property type="match status" value="1"/>
</dbReference>
<dbReference type="InterPro" id="IPR009061">
    <property type="entry name" value="DNA-bd_dom_put_sf"/>
</dbReference>
<dbReference type="InterPro" id="IPR010093">
    <property type="entry name" value="SinI_DNA-bd"/>
</dbReference>
<gene>
    <name evidence="2" type="ORF">GCM10009740_37050</name>
</gene>
<organism evidence="2 3">
    <name type="scientific">Terrabacter terrae</name>
    <dbReference type="NCBI Taxonomy" id="318434"/>
    <lineage>
        <taxon>Bacteria</taxon>
        <taxon>Bacillati</taxon>
        <taxon>Actinomycetota</taxon>
        <taxon>Actinomycetes</taxon>
        <taxon>Micrococcales</taxon>
        <taxon>Intrasporangiaceae</taxon>
        <taxon>Terrabacter</taxon>
    </lineage>
</organism>
<dbReference type="NCBIfam" id="TIGR01764">
    <property type="entry name" value="excise"/>
    <property type="match status" value="1"/>
</dbReference>
<accession>A0ABP5G711</accession>
<dbReference type="Pfam" id="PF12728">
    <property type="entry name" value="HTH_17"/>
    <property type="match status" value="1"/>
</dbReference>
<sequence>MTVDELRMSGKVTLTVAEVARILDLDERTVRRACSDGQLPCIHVGRRLLIPREKLLLLVSAAA</sequence>
<dbReference type="EMBL" id="BAAANB010000021">
    <property type="protein sequence ID" value="GAA2040689.1"/>
    <property type="molecule type" value="Genomic_DNA"/>
</dbReference>
<protein>
    <recommendedName>
        <fullName evidence="1">Helix-turn-helix domain-containing protein</fullName>
    </recommendedName>
</protein>
<feature type="domain" description="Helix-turn-helix" evidence="1">
    <location>
        <begin position="14"/>
        <end position="56"/>
    </location>
</feature>
<keyword evidence="3" id="KW-1185">Reference proteome</keyword>
<evidence type="ECO:0000259" key="1">
    <source>
        <dbReference type="Pfam" id="PF12728"/>
    </source>
</evidence>
<dbReference type="InterPro" id="IPR041657">
    <property type="entry name" value="HTH_17"/>
</dbReference>
<evidence type="ECO:0000313" key="3">
    <source>
        <dbReference type="Proteomes" id="UP001501285"/>
    </source>
</evidence>
<reference evidence="3" key="1">
    <citation type="journal article" date="2019" name="Int. J. Syst. Evol. Microbiol.">
        <title>The Global Catalogue of Microorganisms (GCM) 10K type strain sequencing project: providing services to taxonomists for standard genome sequencing and annotation.</title>
        <authorList>
            <consortium name="The Broad Institute Genomics Platform"/>
            <consortium name="The Broad Institute Genome Sequencing Center for Infectious Disease"/>
            <person name="Wu L."/>
            <person name="Ma J."/>
        </authorList>
    </citation>
    <scope>NUCLEOTIDE SEQUENCE [LARGE SCALE GENOMIC DNA]</scope>
    <source>
        <strain evidence="3">JCM 14283</strain>
    </source>
</reference>
<comment type="caution">
    <text evidence="2">The sequence shown here is derived from an EMBL/GenBank/DDBJ whole genome shotgun (WGS) entry which is preliminary data.</text>
</comment>
<evidence type="ECO:0000313" key="2">
    <source>
        <dbReference type="EMBL" id="GAA2040689.1"/>
    </source>
</evidence>
<name>A0ABP5G711_9MICO</name>
<proteinExistence type="predicted"/>
<dbReference type="Proteomes" id="UP001501285">
    <property type="component" value="Unassembled WGS sequence"/>
</dbReference>